<evidence type="ECO:0000313" key="3">
    <source>
        <dbReference type="Proteomes" id="UP000002296"/>
    </source>
</evidence>
<feature type="region of interest" description="Disordered" evidence="1">
    <location>
        <begin position="1"/>
        <end position="51"/>
    </location>
</feature>
<comment type="caution">
    <text evidence="2">The sequence shown here is derived from an EMBL/GenBank/DDBJ whole genome shotgun (WGS) entry which is preliminary data.</text>
</comment>
<name>Q4DGG3_TRYCC</name>
<evidence type="ECO:0000256" key="1">
    <source>
        <dbReference type="SAM" id="MobiDB-lite"/>
    </source>
</evidence>
<keyword evidence="3" id="KW-1185">Reference proteome</keyword>
<organism evidence="2 3">
    <name type="scientific">Trypanosoma cruzi (strain CL Brener)</name>
    <dbReference type="NCBI Taxonomy" id="353153"/>
    <lineage>
        <taxon>Eukaryota</taxon>
        <taxon>Discoba</taxon>
        <taxon>Euglenozoa</taxon>
        <taxon>Kinetoplastea</taxon>
        <taxon>Metakinetoplastina</taxon>
        <taxon>Trypanosomatida</taxon>
        <taxon>Trypanosomatidae</taxon>
        <taxon>Trypanosoma</taxon>
        <taxon>Schizotrypanum</taxon>
    </lineage>
</organism>
<dbReference type="GeneID" id="3544835"/>
<dbReference type="SMR" id="Q4DGG3"/>
<dbReference type="AlphaFoldDB" id="Q4DGG3"/>
<dbReference type="RefSeq" id="XP_813462.1">
    <property type="nucleotide sequence ID" value="XM_808369.1"/>
</dbReference>
<dbReference type="EMBL" id="AAHK01000510">
    <property type="protein sequence ID" value="EAN91611.1"/>
    <property type="molecule type" value="Genomic_DNA"/>
</dbReference>
<reference evidence="2 3" key="1">
    <citation type="journal article" date="2005" name="Science">
        <title>The genome sequence of Trypanosoma cruzi, etiologic agent of Chagas disease.</title>
        <authorList>
            <person name="El-Sayed N.M."/>
            <person name="Myler P.J."/>
            <person name="Bartholomeu D.C."/>
            <person name="Nilsson D."/>
            <person name="Aggarwal G."/>
            <person name="Tran A.N."/>
            <person name="Ghedin E."/>
            <person name="Worthey E.A."/>
            <person name="Delcher A.L."/>
            <person name="Blandin G."/>
            <person name="Westenberger S.J."/>
            <person name="Caler E."/>
            <person name="Cerqueira G.C."/>
            <person name="Branche C."/>
            <person name="Haas B."/>
            <person name="Anupama A."/>
            <person name="Arner E."/>
            <person name="Aslund L."/>
            <person name="Attipoe P."/>
            <person name="Bontempi E."/>
            <person name="Bringaud F."/>
            <person name="Burton P."/>
            <person name="Cadag E."/>
            <person name="Campbell D.A."/>
            <person name="Carrington M."/>
            <person name="Crabtree J."/>
            <person name="Darban H."/>
            <person name="da Silveira J.F."/>
            <person name="de Jong P."/>
            <person name="Edwards K."/>
            <person name="Englund P.T."/>
            <person name="Fazelina G."/>
            <person name="Feldblyum T."/>
            <person name="Ferella M."/>
            <person name="Frasch A.C."/>
            <person name="Gull K."/>
            <person name="Horn D."/>
            <person name="Hou L."/>
            <person name="Huang Y."/>
            <person name="Kindlund E."/>
            <person name="Klingbeil M."/>
            <person name="Kluge S."/>
            <person name="Koo H."/>
            <person name="Lacerda D."/>
            <person name="Levin M.J."/>
            <person name="Lorenzi H."/>
            <person name="Louie T."/>
            <person name="Machado C.R."/>
            <person name="McCulloch R."/>
            <person name="McKenna A."/>
            <person name="Mizuno Y."/>
            <person name="Mottram J.C."/>
            <person name="Nelson S."/>
            <person name="Ochaya S."/>
            <person name="Osoegawa K."/>
            <person name="Pai G."/>
            <person name="Parsons M."/>
            <person name="Pentony M."/>
            <person name="Pettersson U."/>
            <person name="Pop M."/>
            <person name="Ramirez J.L."/>
            <person name="Rinta J."/>
            <person name="Robertson L."/>
            <person name="Salzberg S.L."/>
            <person name="Sanchez D.O."/>
            <person name="Seyler A."/>
            <person name="Sharma R."/>
            <person name="Shetty J."/>
            <person name="Simpson A.J."/>
            <person name="Sisk E."/>
            <person name="Tammi M.T."/>
            <person name="Tarleton R."/>
            <person name="Teixeira S."/>
            <person name="Van Aken S."/>
            <person name="Vogt C."/>
            <person name="Ward P.N."/>
            <person name="Wickstead B."/>
            <person name="Wortman J."/>
            <person name="White O."/>
            <person name="Fraser C.M."/>
            <person name="Stuart K.D."/>
            <person name="Andersson B."/>
        </authorList>
    </citation>
    <scope>NUCLEOTIDE SEQUENCE [LARGE SCALE GENOMIC DNA]</scope>
    <source>
        <strain evidence="2 3">CL Brener</strain>
    </source>
</reference>
<dbReference type="InParanoid" id="Q4DGG3"/>
<accession>Q4DGG3</accession>
<sequence>MGDTRGDSTGETEGLQPQGFMETSDPSDPATHAPQDTAVSGETHASPGETITRDAVAAVPGEEEAAAAAFSYNSGGDVQEQSTAADMAAGEGILVPKNHEQSLSTNVVTFGIVEKVLEDERDCLREMHGILEVACDAERKRYAIEGSLSADTIDTDSIQPYNLCEGSAEEEATAYDISDEGLERPAAVGDKGTPIITKKCGSTETEDDGGGKASRVLSKIEEDLRRSRLPLPPGKDGRLHMQFMPLTDAVVRSAWGSLQSNWAAELEAEMLPEECRSTRKLREVLTAAAAARPQPRFPPRNGPESLPPCGHSPHSMDVEKANCPVACHAVQSPETAFPPGLQRAVGCDGSNPLQETCERLTPGGVYTPVRNEGAEAVELPPIISSVYTTRPVFVPQQEGDGAYSSATHNKPLHPSSGIDSASSAGIAALPVIFGADGRPIGAKENGKPSAKPANYPCAMASTAQMAAPLPNTKNHLGAVQPKTGKQPTSIVAVNHSSDEAAEHLLTVTDNTRNSIGSTEGTIASSAVSTQSVSALGKNAGQGRIKQTSPRPNRPPSLVVDCVRRLSCSLPIYATAEKGLEEKLGVMERVQDIIEEFYEEYTRSLENSTEPSL</sequence>
<dbReference type="OMA" id="GILEVAC"/>
<proteinExistence type="predicted"/>
<evidence type="ECO:0000313" key="2">
    <source>
        <dbReference type="EMBL" id="EAN91611.1"/>
    </source>
</evidence>
<dbReference type="PaxDb" id="353153-Q4DGG3"/>
<dbReference type="Proteomes" id="UP000002296">
    <property type="component" value="Unassembled WGS sequence"/>
</dbReference>
<dbReference type="KEGG" id="tcr:510773.40"/>
<gene>
    <name evidence="2" type="ORF">Tc00.1047053510773.40</name>
</gene>
<protein>
    <submittedName>
        <fullName evidence="2">Uncharacterized protein</fullName>
    </submittedName>
</protein>